<protein>
    <submittedName>
        <fullName evidence="1">Uncharacterized protein</fullName>
    </submittedName>
</protein>
<proteinExistence type="predicted"/>
<keyword evidence="2" id="KW-1185">Reference proteome</keyword>
<evidence type="ECO:0000313" key="1">
    <source>
        <dbReference type="EMBL" id="MCD9560473.1"/>
    </source>
</evidence>
<evidence type="ECO:0000313" key="2">
    <source>
        <dbReference type="Proteomes" id="UP000823775"/>
    </source>
</evidence>
<feature type="non-terminal residue" evidence="1">
    <location>
        <position position="1"/>
    </location>
</feature>
<name>A0ABS8UNN1_DATST</name>
<gene>
    <name evidence="1" type="ORF">HAX54_019157</name>
</gene>
<dbReference type="Proteomes" id="UP000823775">
    <property type="component" value="Unassembled WGS sequence"/>
</dbReference>
<organism evidence="1 2">
    <name type="scientific">Datura stramonium</name>
    <name type="common">Jimsonweed</name>
    <name type="synonym">Common thornapple</name>
    <dbReference type="NCBI Taxonomy" id="4076"/>
    <lineage>
        <taxon>Eukaryota</taxon>
        <taxon>Viridiplantae</taxon>
        <taxon>Streptophyta</taxon>
        <taxon>Embryophyta</taxon>
        <taxon>Tracheophyta</taxon>
        <taxon>Spermatophyta</taxon>
        <taxon>Magnoliopsida</taxon>
        <taxon>eudicotyledons</taxon>
        <taxon>Gunneridae</taxon>
        <taxon>Pentapetalae</taxon>
        <taxon>asterids</taxon>
        <taxon>lamiids</taxon>
        <taxon>Solanales</taxon>
        <taxon>Solanaceae</taxon>
        <taxon>Solanoideae</taxon>
        <taxon>Datureae</taxon>
        <taxon>Datura</taxon>
    </lineage>
</organism>
<reference evidence="1 2" key="1">
    <citation type="journal article" date="2021" name="BMC Genomics">
        <title>Datura genome reveals duplications of psychoactive alkaloid biosynthetic genes and high mutation rate following tissue culture.</title>
        <authorList>
            <person name="Rajewski A."/>
            <person name="Carter-House D."/>
            <person name="Stajich J."/>
            <person name="Litt A."/>
        </authorList>
    </citation>
    <scope>NUCLEOTIDE SEQUENCE [LARGE SCALE GENOMIC DNA]</scope>
    <source>
        <strain evidence="1">AR-01</strain>
    </source>
</reference>
<accession>A0ABS8UNN1</accession>
<sequence length="168" mass="19102">YESELLVFLGTGGWYDSYNGTPSHRSLSWLELLKHGISDYHPMGPSYDSYYAGEECLSMDLNMTWMPKQNVALRPCRATRHARYGCGTLPICRVHYNAMLRPLSSNMLIQCNPSLGSPSGGLVAHLLNLFDGYQYSPFFGFPGPQMSHDSRTNFVTRWIFFNNNRTTN</sequence>
<comment type="caution">
    <text evidence="1">The sequence shown here is derived from an EMBL/GenBank/DDBJ whole genome shotgun (WGS) entry which is preliminary data.</text>
</comment>
<dbReference type="EMBL" id="JACEIK010002325">
    <property type="protein sequence ID" value="MCD9560473.1"/>
    <property type="molecule type" value="Genomic_DNA"/>
</dbReference>